<evidence type="ECO:0000313" key="3">
    <source>
        <dbReference type="Proteomes" id="UP000249123"/>
    </source>
</evidence>
<name>A0A8B2PJL4_9PROT</name>
<evidence type="ECO:0000256" key="1">
    <source>
        <dbReference type="SAM" id="MobiDB-lite"/>
    </source>
</evidence>
<evidence type="ECO:0000313" key="2">
    <source>
        <dbReference type="EMBL" id="RAN30628.1"/>
    </source>
</evidence>
<keyword evidence="3" id="KW-1185">Reference proteome</keyword>
<gene>
    <name evidence="2" type="ORF">HY3_05620</name>
</gene>
<accession>A0A8B2PJL4</accession>
<feature type="region of interest" description="Disordered" evidence="1">
    <location>
        <begin position="130"/>
        <end position="155"/>
    </location>
</feature>
<protein>
    <submittedName>
        <fullName evidence="2">Uncharacterized protein</fullName>
    </submittedName>
</protein>
<dbReference type="EMBL" id="AWFB01000078">
    <property type="protein sequence ID" value="RAN30628.1"/>
    <property type="molecule type" value="Genomic_DNA"/>
</dbReference>
<comment type="caution">
    <text evidence="2">The sequence shown here is derived from an EMBL/GenBank/DDBJ whole genome shotgun (WGS) entry which is preliminary data.</text>
</comment>
<dbReference type="RefSeq" id="WP_112063383.1">
    <property type="nucleotide sequence ID" value="NZ_AWFB01000078.1"/>
</dbReference>
<proteinExistence type="predicted"/>
<dbReference type="AlphaFoldDB" id="A0A8B2PJL4"/>
<dbReference type="Proteomes" id="UP000249123">
    <property type="component" value="Unassembled WGS sequence"/>
</dbReference>
<sequence length="155" mass="16880">MARIQTRIEVWLATISHPDLASLYGQVEAIDAAGVLRVANWRRQIVSNGQTFHAAAFRVKPPGQGDQAGSIGLTIDNVDSRITYAIETLTRPPLVTIQRIFAHDPDTVQNEYPDFNMVQASWTAREVTASMGPPRTSGPLIGITNNPVDFPASNA</sequence>
<reference evidence="2 3" key="1">
    <citation type="submission" date="2013-04" db="EMBL/GenBank/DDBJ databases">
        <title>Hyphomonas sp. T24B3 Genome Sequencing.</title>
        <authorList>
            <person name="Lai Q."/>
            <person name="Shao Z."/>
        </authorList>
    </citation>
    <scope>NUCLEOTIDE SEQUENCE [LARGE SCALE GENOMIC DNA]</scope>
    <source>
        <strain evidence="2 3">T24B3</strain>
    </source>
</reference>
<organism evidence="2 3">
    <name type="scientific">Hyphomonas pacifica</name>
    <dbReference type="NCBI Taxonomy" id="1280941"/>
    <lineage>
        <taxon>Bacteria</taxon>
        <taxon>Pseudomonadati</taxon>
        <taxon>Pseudomonadota</taxon>
        <taxon>Alphaproteobacteria</taxon>
        <taxon>Hyphomonadales</taxon>
        <taxon>Hyphomonadaceae</taxon>
        <taxon>Hyphomonas</taxon>
    </lineage>
</organism>
<feature type="compositionally biased region" description="Polar residues" evidence="1">
    <location>
        <begin position="143"/>
        <end position="155"/>
    </location>
</feature>